<dbReference type="EMBL" id="JAGEMX010000009">
    <property type="protein sequence ID" value="MBO1832960.1"/>
    <property type="molecule type" value="Genomic_DNA"/>
</dbReference>
<gene>
    <name evidence="3" type="ORF">J4M89_26590</name>
    <name evidence="2" type="ORF">JIN94_20110</name>
</gene>
<organism evidence="2 4">
    <name type="scientific">Burkholderia contaminans</name>
    <dbReference type="NCBI Taxonomy" id="488447"/>
    <lineage>
        <taxon>Bacteria</taxon>
        <taxon>Pseudomonadati</taxon>
        <taxon>Pseudomonadota</taxon>
        <taxon>Betaproteobacteria</taxon>
        <taxon>Burkholderiales</taxon>
        <taxon>Burkholderiaceae</taxon>
        <taxon>Burkholderia</taxon>
        <taxon>Burkholderia cepacia complex</taxon>
    </lineage>
</organism>
<reference evidence="3 5" key="2">
    <citation type="submission" date="2021-03" db="EMBL/GenBank/DDBJ databases">
        <title>Clinical course, treatment and visual outcome of an outbreak of Burkholderia contaminans endophthalmitis following cataract surgery.</title>
        <authorList>
            <person name="Lind C."/>
            <person name="Olsen K."/>
            <person name="Angelsen N.K."/>
            <person name="Krefting E.A."/>
            <person name="Fossen K."/>
            <person name="Gravningen K."/>
            <person name="Depoorter E."/>
            <person name="Vandamme P."/>
            <person name="Bertelsen G."/>
        </authorList>
    </citation>
    <scope>NUCLEOTIDE SEQUENCE [LARGE SCALE GENOMIC DNA]</scope>
    <source>
        <strain evidence="3 5">51242556</strain>
    </source>
</reference>
<comment type="caution">
    <text evidence="2">The sequence shown here is derived from an EMBL/GenBank/DDBJ whole genome shotgun (WGS) entry which is preliminary data.</text>
</comment>
<dbReference type="Proteomes" id="UP000664048">
    <property type="component" value="Unassembled WGS sequence"/>
</dbReference>
<sequence>MNRLTADDAYGPRRGAGIVLSPAFVGSRDPATDVAMMHAKHDAARSHSPSPARSLDRSLLSARGPADSAERSTPPGNDECHCVVCEQLCDADTQYFGRVLRNGRARIALTQALALGMGFCRAHAARATALNEPAAAAVRDVIRDAGRLLCDLLDRTALQDELIQDIVFGARGRCPACAYFHRVEGRVLARVQRELEQQKPFLPPPVCFVHLQSLQQRIEPPLLGRIKRLLRTRSHGVLGVIDRPGALPDARITQACLQLYPLELANGVNVQVGHCACPICEDIALAQRRWLGAAIDNVRLRQPGWIALPTCRRHLLQCIRQPDRDLQHAALARYFEVALPGKPVADPSAPPTHKRRRRRHARWFDLRHDARHERDAQGDGMQPRESCPGCDAEEIAARKSIACLIRGVSRAGHDDALTLAVEGVCLKHFAEAFIYASDPHTEQRLRRALGSILRHAPDARECVLG</sequence>
<reference evidence="2" key="1">
    <citation type="submission" date="2021-01" db="EMBL/GenBank/DDBJ databases">
        <title>Outbreak of Burkholderia contaminns endophthalmitis traced to a clinical ventilation system.</title>
        <authorList>
            <person name="Lipuma J."/>
            <person name="Spilker T."/>
            <person name="Kratholm J."/>
        </authorList>
    </citation>
    <scope>NUCLEOTIDE SEQUENCE</scope>
    <source>
        <strain evidence="2">HI4954</strain>
    </source>
</reference>
<evidence type="ECO:0000313" key="4">
    <source>
        <dbReference type="Proteomes" id="UP000611459"/>
    </source>
</evidence>
<evidence type="ECO:0000313" key="3">
    <source>
        <dbReference type="EMBL" id="MBO1832960.1"/>
    </source>
</evidence>
<keyword evidence="5" id="KW-1185">Reference proteome</keyword>
<dbReference type="EMBL" id="JAENIB010000007">
    <property type="protein sequence ID" value="MBK1932199.1"/>
    <property type="molecule type" value="Genomic_DNA"/>
</dbReference>
<evidence type="ECO:0000256" key="1">
    <source>
        <dbReference type="SAM" id="MobiDB-lite"/>
    </source>
</evidence>
<evidence type="ECO:0000313" key="5">
    <source>
        <dbReference type="Proteomes" id="UP000664048"/>
    </source>
</evidence>
<name>A0AAP1V5Z0_9BURK</name>
<proteinExistence type="predicted"/>
<accession>A0AAP1V5Z0</accession>
<protein>
    <submittedName>
        <fullName evidence="2">Uncharacterized protein</fullName>
    </submittedName>
</protein>
<dbReference type="Proteomes" id="UP000611459">
    <property type="component" value="Unassembled WGS sequence"/>
</dbReference>
<dbReference type="AlphaFoldDB" id="A0AAP1V5Z0"/>
<evidence type="ECO:0000313" key="2">
    <source>
        <dbReference type="EMBL" id="MBK1932199.1"/>
    </source>
</evidence>
<feature type="region of interest" description="Disordered" evidence="1">
    <location>
        <begin position="38"/>
        <end position="77"/>
    </location>
</feature>